<dbReference type="PANTHER" id="PTHR21499:SF3">
    <property type="entry name" value="ASPARTOKINASE"/>
    <property type="match status" value="1"/>
</dbReference>
<dbReference type="GO" id="GO:0005829">
    <property type="term" value="C:cytosol"/>
    <property type="evidence" value="ECO:0007669"/>
    <property type="project" value="TreeGrafter"/>
</dbReference>
<dbReference type="EC" id="2.7.2.4" evidence="11"/>
<comment type="pathway">
    <text evidence="3 12">Amino-acid biosynthesis; L-threonine biosynthesis; L-threonine from L-aspartate: step 1/5.</text>
</comment>
<proteinExistence type="inferred from homology"/>
<evidence type="ECO:0000256" key="11">
    <source>
        <dbReference type="RuleBase" id="RU003448"/>
    </source>
</evidence>
<evidence type="ECO:0000256" key="7">
    <source>
        <dbReference type="ARBA" id="ARBA00022777"/>
    </source>
</evidence>
<dbReference type="GO" id="GO:0005524">
    <property type="term" value="F:ATP binding"/>
    <property type="evidence" value="ECO:0007669"/>
    <property type="project" value="UniProtKB-KW"/>
</dbReference>
<evidence type="ECO:0000256" key="12">
    <source>
        <dbReference type="RuleBase" id="RU004249"/>
    </source>
</evidence>
<dbReference type="PANTHER" id="PTHR21499">
    <property type="entry name" value="ASPARTATE KINASE"/>
    <property type="match status" value="1"/>
</dbReference>
<keyword evidence="5 11" id="KW-0808">Transferase</keyword>
<dbReference type="InterPro" id="IPR001048">
    <property type="entry name" value="Asp/Glu/Uridylate_kinase"/>
</dbReference>
<evidence type="ECO:0000256" key="9">
    <source>
        <dbReference type="ARBA" id="ARBA00023154"/>
    </source>
</evidence>
<dbReference type="UniPathway" id="UPA00051">
    <property type="reaction ID" value="UER00462"/>
</dbReference>
<dbReference type="UniPathway" id="UPA00034">
    <property type="reaction ID" value="UER00015"/>
</dbReference>
<dbReference type="UniPathway" id="UPA00050">
    <property type="reaction ID" value="UER00461"/>
</dbReference>
<feature type="domain" description="Aspartate/glutamate/uridylate kinase" evidence="13">
    <location>
        <begin position="8"/>
        <end position="233"/>
    </location>
</feature>
<dbReference type="Gene3D" id="3.40.1160.10">
    <property type="entry name" value="Acetylglutamate kinase-like"/>
    <property type="match status" value="1"/>
</dbReference>
<evidence type="ECO:0000256" key="1">
    <source>
        <dbReference type="ARBA" id="ARBA00004766"/>
    </source>
</evidence>
<comment type="similarity">
    <text evidence="4 11">Belongs to the aspartokinase family.</text>
</comment>
<name>A0A369KT50_9BACT</name>
<dbReference type="AlphaFoldDB" id="A0A369KT50"/>
<dbReference type="InterPro" id="IPR036393">
    <property type="entry name" value="AceGlu_kinase-like_sf"/>
</dbReference>
<keyword evidence="6" id="KW-0547">Nucleotide-binding</keyword>
<dbReference type="EMBL" id="QOVW01000072">
    <property type="protein sequence ID" value="RDB35885.1"/>
    <property type="molecule type" value="Genomic_DNA"/>
</dbReference>
<dbReference type="Pfam" id="PF00696">
    <property type="entry name" value="AA_kinase"/>
    <property type="match status" value="1"/>
</dbReference>
<evidence type="ECO:0000256" key="3">
    <source>
        <dbReference type="ARBA" id="ARBA00005139"/>
    </source>
</evidence>
<sequence length="263" mass="28670">MSLNNRSIVLKFGGASVSSPEAFSSIANIILTRRQQYKKVVVVVSAMGNTTDDLIALAHKVNPNPPRRELDMLISVGERISIALLAMALAAKGTEAISFTGSQSGIITTNNHSNAKIINVKPHRLRPHLENGKIIIVAGFQGMSTEGEITTLGRGGSDTTAVALAVSLEAEKVEFFKDVLGIYDCDPKVYSNARLLPELNYQEAFEIMNAGAKVLHSRCVRLAEKNSLPLKVIPFSQFQEENLGTIIQDTVKLKNNISYEDEF</sequence>
<dbReference type="GO" id="GO:0004072">
    <property type="term" value="F:aspartate kinase activity"/>
    <property type="evidence" value="ECO:0007669"/>
    <property type="project" value="UniProtKB-EC"/>
</dbReference>
<keyword evidence="9" id="KW-0457">Lysine biosynthesis</keyword>
<evidence type="ECO:0000256" key="8">
    <source>
        <dbReference type="ARBA" id="ARBA00022840"/>
    </source>
</evidence>
<comment type="catalytic activity">
    <reaction evidence="10 11">
        <text>L-aspartate + ATP = 4-phospho-L-aspartate + ADP</text>
        <dbReference type="Rhea" id="RHEA:23776"/>
        <dbReference type="ChEBI" id="CHEBI:29991"/>
        <dbReference type="ChEBI" id="CHEBI:30616"/>
        <dbReference type="ChEBI" id="CHEBI:57535"/>
        <dbReference type="ChEBI" id="CHEBI:456216"/>
        <dbReference type="EC" id="2.7.2.4"/>
    </reaction>
</comment>
<protein>
    <recommendedName>
        <fullName evidence="11">Aspartokinase</fullName>
        <ecNumber evidence="11">2.7.2.4</ecNumber>
    </recommendedName>
</protein>
<evidence type="ECO:0000256" key="6">
    <source>
        <dbReference type="ARBA" id="ARBA00022741"/>
    </source>
</evidence>
<keyword evidence="8" id="KW-0067">ATP-binding</keyword>
<evidence type="ECO:0000256" key="5">
    <source>
        <dbReference type="ARBA" id="ARBA00022679"/>
    </source>
</evidence>
<dbReference type="SUPFAM" id="SSF53633">
    <property type="entry name" value="Carbamate kinase-like"/>
    <property type="match status" value="1"/>
</dbReference>
<comment type="pathway">
    <text evidence="2 12">Amino-acid biosynthesis; L-methionine biosynthesis via de novo pathway; L-homoserine from L-aspartate: step 1/3.</text>
</comment>
<comment type="caution">
    <text evidence="14">The sequence shown here is derived from an EMBL/GenBank/DDBJ whole genome shotgun (WGS) entry which is preliminary data.</text>
</comment>
<dbReference type="InterPro" id="IPR001341">
    <property type="entry name" value="Asp_kinase"/>
</dbReference>
<dbReference type="GO" id="GO:0009088">
    <property type="term" value="P:threonine biosynthetic process"/>
    <property type="evidence" value="ECO:0007669"/>
    <property type="project" value="UniProtKB-UniPathway"/>
</dbReference>
<dbReference type="CDD" id="cd04246">
    <property type="entry name" value="AAK_AK-DapG-like"/>
    <property type="match status" value="1"/>
</dbReference>
<evidence type="ECO:0000256" key="2">
    <source>
        <dbReference type="ARBA" id="ARBA00004986"/>
    </source>
</evidence>
<evidence type="ECO:0000259" key="13">
    <source>
        <dbReference type="Pfam" id="PF00696"/>
    </source>
</evidence>
<keyword evidence="12" id="KW-0028">Amino-acid biosynthesis</keyword>
<evidence type="ECO:0000256" key="10">
    <source>
        <dbReference type="ARBA" id="ARBA00047872"/>
    </source>
</evidence>
<evidence type="ECO:0000256" key="4">
    <source>
        <dbReference type="ARBA" id="ARBA00010122"/>
    </source>
</evidence>
<accession>A0A369KT50</accession>
<organism evidence="14 15">
    <name type="scientific">Spirobacillus cienkowskii</name>
    <dbReference type="NCBI Taxonomy" id="495820"/>
    <lineage>
        <taxon>Bacteria</taxon>
        <taxon>Pseudomonadati</taxon>
        <taxon>Bdellovibrionota</taxon>
        <taxon>Oligoflexia</taxon>
        <taxon>Silvanigrellales</taxon>
        <taxon>Spirobacillus</taxon>
    </lineage>
</organism>
<comment type="pathway">
    <text evidence="1 12">Amino-acid biosynthesis; L-lysine biosynthesis via DAP pathway; (S)-tetrahydrodipicolinate from L-aspartate: step 1/4.</text>
</comment>
<dbReference type="GO" id="GO:0009089">
    <property type="term" value="P:lysine biosynthetic process via diaminopimelate"/>
    <property type="evidence" value="ECO:0007669"/>
    <property type="project" value="UniProtKB-UniPathway"/>
</dbReference>
<dbReference type="NCBIfam" id="TIGR00657">
    <property type="entry name" value="asp_kinases"/>
    <property type="match status" value="1"/>
</dbReference>
<gene>
    <name evidence="14" type="ORF">DCC88_07900</name>
</gene>
<dbReference type="GO" id="GO:0009090">
    <property type="term" value="P:homoserine biosynthetic process"/>
    <property type="evidence" value="ECO:0007669"/>
    <property type="project" value="TreeGrafter"/>
</dbReference>
<dbReference type="Proteomes" id="UP000253934">
    <property type="component" value="Unassembled WGS sequence"/>
</dbReference>
<keyword evidence="15" id="KW-1185">Reference proteome</keyword>
<keyword evidence="7 11" id="KW-0418">Kinase</keyword>
<evidence type="ECO:0000313" key="14">
    <source>
        <dbReference type="EMBL" id="RDB35885.1"/>
    </source>
</evidence>
<reference evidence="14" key="1">
    <citation type="submission" date="2018-04" db="EMBL/GenBank/DDBJ databases">
        <title>Draft genome sequence of the Candidatus Spirobacillus cienkowskii, a pathogen of freshwater Daphnia species, reconstructed from hemolymph metagenomic reads.</title>
        <authorList>
            <person name="Bresciani L."/>
            <person name="Lemos L.N."/>
            <person name="Wale N."/>
            <person name="Lin J.Y."/>
            <person name="Fernandes G.R."/>
            <person name="Duffy M.A."/>
            <person name="Rodrigues J.M."/>
        </authorList>
    </citation>
    <scope>NUCLEOTIDE SEQUENCE [LARGE SCALE GENOMIC DNA]</scope>
    <source>
        <strain evidence="14">Binning01</strain>
    </source>
</reference>
<evidence type="ECO:0000313" key="15">
    <source>
        <dbReference type="Proteomes" id="UP000253934"/>
    </source>
</evidence>